<gene>
    <name evidence="3" type="ORF">WN944_008842</name>
</gene>
<evidence type="ECO:0000313" key="3">
    <source>
        <dbReference type="EMBL" id="KAK9216831.1"/>
    </source>
</evidence>
<dbReference type="InterPro" id="IPR022775">
    <property type="entry name" value="AP_mu_sigma_su"/>
</dbReference>
<reference evidence="3 4" key="1">
    <citation type="submission" date="2024-05" db="EMBL/GenBank/DDBJ databases">
        <title>Haplotype-resolved chromosome-level genome assembly of Huyou (Citrus changshanensis).</title>
        <authorList>
            <person name="Miao C."/>
            <person name="Chen W."/>
            <person name="Wu Y."/>
            <person name="Wang L."/>
            <person name="Zhao S."/>
            <person name="Grierson D."/>
            <person name="Xu C."/>
            <person name="Chen K."/>
        </authorList>
    </citation>
    <scope>NUCLEOTIDE SEQUENCE [LARGE SCALE GENOMIC DNA]</scope>
    <source>
        <strain evidence="3">01-14</strain>
        <tissue evidence="3">Leaf</tissue>
    </source>
</reference>
<keyword evidence="1" id="KW-1133">Transmembrane helix</keyword>
<accession>A0AAP0MTB2</accession>
<dbReference type="Pfam" id="PF01217">
    <property type="entry name" value="Clat_adaptor_s"/>
    <property type="match status" value="1"/>
</dbReference>
<evidence type="ECO:0000256" key="1">
    <source>
        <dbReference type="SAM" id="Phobius"/>
    </source>
</evidence>
<dbReference type="EMBL" id="JBCGBO010000003">
    <property type="protein sequence ID" value="KAK9216831.1"/>
    <property type="molecule type" value="Genomic_DNA"/>
</dbReference>
<dbReference type="Proteomes" id="UP001428341">
    <property type="component" value="Unassembled WGS sequence"/>
</dbReference>
<comment type="caution">
    <text evidence="3">The sequence shown here is derived from an EMBL/GenBank/DDBJ whole genome shotgun (WGS) entry which is preliminary data.</text>
</comment>
<keyword evidence="1" id="KW-0472">Membrane</keyword>
<dbReference type="Gene3D" id="3.30.450.60">
    <property type="match status" value="1"/>
</dbReference>
<name>A0AAP0MTB2_9ROSI</name>
<sequence length="79" mass="9331">MSFVLSVSLKFKFKWICSCIWGELSLIIIFFFNHGPPRFAAFFYMKVYLILDEFILAGELQETSKRAIIERMGELEKLE</sequence>
<feature type="domain" description="AP complex mu/sigma subunit" evidence="2">
    <location>
        <begin position="42"/>
        <end position="78"/>
    </location>
</feature>
<dbReference type="InterPro" id="IPR011012">
    <property type="entry name" value="Longin-like_dom_sf"/>
</dbReference>
<protein>
    <recommendedName>
        <fullName evidence="2">AP complex mu/sigma subunit domain-containing protein</fullName>
    </recommendedName>
</protein>
<feature type="transmembrane region" description="Helical" evidence="1">
    <location>
        <begin position="12"/>
        <end position="33"/>
    </location>
</feature>
<keyword evidence="4" id="KW-1185">Reference proteome</keyword>
<evidence type="ECO:0000259" key="2">
    <source>
        <dbReference type="Pfam" id="PF01217"/>
    </source>
</evidence>
<dbReference type="AlphaFoldDB" id="A0AAP0MTB2"/>
<dbReference type="SUPFAM" id="SSF64356">
    <property type="entry name" value="SNARE-like"/>
    <property type="match status" value="1"/>
</dbReference>
<proteinExistence type="predicted"/>
<organism evidence="3 4">
    <name type="scientific">Citrus x changshan-huyou</name>
    <dbReference type="NCBI Taxonomy" id="2935761"/>
    <lineage>
        <taxon>Eukaryota</taxon>
        <taxon>Viridiplantae</taxon>
        <taxon>Streptophyta</taxon>
        <taxon>Embryophyta</taxon>
        <taxon>Tracheophyta</taxon>
        <taxon>Spermatophyta</taxon>
        <taxon>Magnoliopsida</taxon>
        <taxon>eudicotyledons</taxon>
        <taxon>Gunneridae</taxon>
        <taxon>Pentapetalae</taxon>
        <taxon>rosids</taxon>
        <taxon>malvids</taxon>
        <taxon>Sapindales</taxon>
        <taxon>Rutaceae</taxon>
        <taxon>Aurantioideae</taxon>
        <taxon>Citrus</taxon>
    </lineage>
</organism>
<evidence type="ECO:0000313" key="4">
    <source>
        <dbReference type="Proteomes" id="UP001428341"/>
    </source>
</evidence>
<keyword evidence="1" id="KW-0812">Transmembrane</keyword>